<evidence type="ECO:0000256" key="1">
    <source>
        <dbReference type="SAM" id="Phobius"/>
    </source>
</evidence>
<evidence type="ECO:0000313" key="2">
    <source>
        <dbReference type="EMBL" id="CAI9783385.1"/>
    </source>
</evidence>
<keyword evidence="1" id="KW-0812">Transmembrane</keyword>
<dbReference type="AlphaFoldDB" id="A0AAD2ED39"/>
<reference evidence="2" key="1">
    <citation type="submission" date="2023-05" db="EMBL/GenBank/DDBJ databases">
        <authorList>
            <person name="Huff M."/>
        </authorList>
    </citation>
    <scope>NUCLEOTIDE SEQUENCE</scope>
</reference>
<keyword evidence="3" id="KW-1185">Reference proteome</keyword>
<keyword evidence="1" id="KW-0472">Membrane</keyword>
<proteinExistence type="predicted"/>
<accession>A0AAD2ED39</accession>
<feature type="transmembrane region" description="Helical" evidence="1">
    <location>
        <begin position="44"/>
        <end position="62"/>
    </location>
</feature>
<sequence length="154" mass="17121">MVCVRKRFGETSGYTVRKGLLSVCLVSKDEEIKRRVSKCKEVQLSYFLLGIVALYLTIYLKFPEFFETVEVLSGDDSDLGIYDLFIGNDEDKEINATVKPRQEASPEEKDGARRIKPIQHQYVSLVCKGVHGVLGYVMDDGDNGGGTDGAADDM</sequence>
<gene>
    <name evidence="2" type="ORF">FPE_LOCUS30815</name>
</gene>
<evidence type="ECO:0000313" key="3">
    <source>
        <dbReference type="Proteomes" id="UP000834106"/>
    </source>
</evidence>
<name>A0AAD2ED39_9LAMI</name>
<organism evidence="2 3">
    <name type="scientific">Fraxinus pennsylvanica</name>
    <dbReference type="NCBI Taxonomy" id="56036"/>
    <lineage>
        <taxon>Eukaryota</taxon>
        <taxon>Viridiplantae</taxon>
        <taxon>Streptophyta</taxon>
        <taxon>Embryophyta</taxon>
        <taxon>Tracheophyta</taxon>
        <taxon>Spermatophyta</taxon>
        <taxon>Magnoliopsida</taxon>
        <taxon>eudicotyledons</taxon>
        <taxon>Gunneridae</taxon>
        <taxon>Pentapetalae</taxon>
        <taxon>asterids</taxon>
        <taxon>lamiids</taxon>
        <taxon>Lamiales</taxon>
        <taxon>Oleaceae</taxon>
        <taxon>Oleeae</taxon>
        <taxon>Fraxinus</taxon>
    </lineage>
</organism>
<keyword evidence="1" id="KW-1133">Transmembrane helix</keyword>
<dbReference type="Proteomes" id="UP000834106">
    <property type="component" value="Chromosome 19"/>
</dbReference>
<protein>
    <submittedName>
        <fullName evidence="2">Uncharacterized protein</fullName>
    </submittedName>
</protein>
<dbReference type="EMBL" id="OU503054">
    <property type="protein sequence ID" value="CAI9783385.1"/>
    <property type="molecule type" value="Genomic_DNA"/>
</dbReference>